<evidence type="ECO:0000313" key="1">
    <source>
        <dbReference type="EMBL" id="EMM74539.1"/>
    </source>
</evidence>
<evidence type="ECO:0000313" key="2">
    <source>
        <dbReference type="Proteomes" id="UP000012101"/>
    </source>
</evidence>
<dbReference type="Proteomes" id="UP000012101">
    <property type="component" value="Unassembled WGS sequence"/>
</dbReference>
<name>M6FWV7_9LEPT</name>
<organism evidence="1 2">
    <name type="scientific">Leptospira weilii str. 2006001855</name>
    <dbReference type="NCBI Taxonomy" id="996804"/>
    <lineage>
        <taxon>Bacteria</taxon>
        <taxon>Pseudomonadati</taxon>
        <taxon>Spirochaetota</taxon>
        <taxon>Spirochaetia</taxon>
        <taxon>Leptospirales</taxon>
        <taxon>Leptospiraceae</taxon>
        <taxon>Leptospira</taxon>
    </lineage>
</organism>
<accession>M6FWV7</accession>
<sequence>MKTPLATFWGNLLSQPVNIITKPFRKSPNKECLLNNNHPNGIPSICNFGCSRLIREDQTVGSNANRIQNIFFS</sequence>
<dbReference type="EMBL" id="AFJM02000009">
    <property type="protein sequence ID" value="EMM74539.1"/>
    <property type="molecule type" value="Genomic_DNA"/>
</dbReference>
<comment type="caution">
    <text evidence="1">The sequence shown here is derived from an EMBL/GenBank/DDBJ whole genome shotgun (WGS) entry which is preliminary data.</text>
</comment>
<dbReference type="AlphaFoldDB" id="M6FWV7"/>
<gene>
    <name evidence="1" type="ORF">LEP1GSC038_4432</name>
</gene>
<protein>
    <submittedName>
        <fullName evidence="1">Uncharacterized protein</fullName>
    </submittedName>
</protein>
<proteinExistence type="predicted"/>
<reference evidence="1 2" key="1">
    <citation type="submission" date="2013-01" db="EMBL/GenBank/DDBJ databases">
        <authorList>
            <person name="Harkins D.M."/>
            <person name="Durkin A.S."/>
            <person name="Brinkac L.M."/>
            <person name="Haft D.H."/>
            <person name="Selengut J.D."/>
            <person name="Sanka R."/>
            <person name="DePew J."/>
            <person name="Purushe J."/>
            <person name="Hospenthal D.R."/>
            <person name="Murray C.K."/>
            <person name="Pimentel G."/>
            <person name="Wasfy M."/>
            <person name="Vinetz J.M."/>
            <person name="Sutton G.G."/>
            <person name="Nierman W.C."/>
            <person name="Fouts D.E."/>
        </authorList>
    </citation>
    <scope>NUCLEOTIDE SEQUENCE [LARGE SCALE GENOMIC DNA]</scope>
    <source>
        <strain evidence="1 2">2006001855</strain>
    </source>
</reference>